<keyword evidence="2" id="KW-1185">Reference proteome</keyword>
<evidence type="ECO:0000313" key="1">
    <source>
        <dbReference type="EMBL" id="KAK3602191.1"/>
    </source>
</evidence>
<protein>
    <submittedName>
        <fullName evidence="1">Uncharacterized protein</fullName>
    </submittedName>
</protein>
<reference evidence="1" key="1">
    <citation type="journal article" date="2021" name="Genome Biol. Evol.">
        <title>A High-Quality Reference Genome for a Parasitic Bivalve with Doubly Uniparental Inheritance (Bivalvia: Unionida).</title>
        <authorList>
            <person name="Smith C.H."/>
        </authorList>
    </citation>
    <scope>NUCLEOTIDE SEQUENCE</scope>
    <source>
        <strain evidence="1">CHS0354</strain>
    </source>
</reference>
<name>A0AAE0W5F1_9BIVA</name>
<reference evidence="1" key="2">
    <citation type="journal article" date="2021" name="Genome Biol. Evol.">
        <title>Developing a high-quality reference genome for a parasitic bivalve with doubly uniparental inheritance (Bivalvia: Unionida).</title>
        <authorList>
            <person name="Smith C.H."/>
        </authorList>
    </citation>
    <scope>NUCLEOTIDE SEQUENCE</scope>
    <source>
        <strain evidence="1">CHS0354</strain>
        <tissue evidence="1">Mantle</tissue>
    </source>
</reference>
<gene>
    <name evidence="1" type="ORF">CHS0354_004707</name>
</gene>
<proteinExistence type="predicted"/>
<reference evidence="1" key="3">
    <citation type="submission" date="2023-05" db="EMBL/GenBank/DDBJ databases">
        <authorList>
            <person name="Smith C.H."/>
        </authorList>
    </citation>
    <scope>NUCLEOTIDE SEQUENCE</scope>
    <source>
        <strain evidence="1">CHS0354</strain>
        <tissue evidence="1">Mantle</tissue>
    </source>
</reference>
<sequence length="91" mass="9874">MDTVAGASPSPLDLTSRYHQITMRAPNTLGLKQGECPQKVNLEAATDDNQIADSLTFIDEEHVMGSNHAVGPIVRTELESANLRTVKTRAQ</sequence>
<dbReference type="Proteomes" id="UP001195483">
    <property type="component" value="Unassembled WGS sequence"/>
</dbReference>
<evidence type="ECO:0000313" key="2">
    <source>
        <dbReference type="Proteomes" id="UP001195483"/>
    </source>
</evidence>
<organism evidence="1 2">
    <name type="scientific">Potamilus streckersoni</name>
    <dbReference type="NCBI Taxonomy" id="2493646"/>
    <lineage>
        <taxon>Eukaryota</taxon>
        <taxon>Metazoa</taxon>
        <taxon>Spiralia</taxon>
        <taxon>Lophotrochozoa</taxon>
        <taxon>Mollusca</taxon>
        <taxon>Bivalvia</taxon>
        <taxon>Autobranchia</taxon>
        <taxon>Heteroconchia</taxon>
        <taxon>Palaeoheterodonta</taxon>
        <taxon>Unionida</taxon>
        <taxon>Unionoidea</taxon>
        <taxon>Unionidae</taxon>
        <taxon>Ambleminae</taxon>
        <taxon>Lampsilini</taxon>
        <taxon>Potamilus</taxon>
    </lineage>
</organism>
<dbReference type="EMBL" id="JAEAOA010000349">
    <property type="protein sequence ID" value="KAK3602191.1"/>
    <property type="molecule type" value="Genomic_DNA"/>
</dbReference>
<accession>A0AAE0W5F1</accession>
<comment type="caution">
    <text evidence="1">The sequence shown here is derived from an EMBL/GenBank/DDBJ whole genome shotgun (WGS) entry which is preliminary data.</text>
</comment>
<dbReference type="AlphaFoldDB" id="A0AAE0W5F1"/>